<organism evidence="6 7">
    <name type="scientific">Cryptotermes secundus</name>
    <dbReference type="NCBI Taxonomy" id="105785"/>
    <lineage>
        <taxon>Eukaryota</taxon>
        <taxon>Metazoa</taxon>
        <taxon>Ecdysozoa</taxon>
        <taxon>Arthropoda</taxon>
        <taxon>Hexapoda</taxon>
        <taxon>Insecta</taxon>
        <taxon>Pterygota</taxon>
        <taxon>Neoptera</taxon>
        <taxon>Polyneoptera</taxon>
        <taxon>Dictyoptera</taxon>
        <taxon>Blattodea</taxon>
        <taxon>Blattoidea</taxon>
        <taxon>Termitoidae</taxon>
        <taxon>Kalotermitidae</taxon>
        <taxon>Cryptotermitinae</taxon>
        <taxon>Cryptotermes</taxon>
    </lineage>
</organism>
<dbReference type="InterPro" id="IPR019956">
    <property type="entry name" value="Ubiquitin_dom"/>
</dbReference>
<dbReference type="InterPro" id="IPR029071">
    <property type="entry name" value="Ubiquitin-like_domsf"/>
</dbReference>
<comment type="similarity">
    <text evidence="1">Belongs to the ubiquitin family.</text>
</comment>
<gene>
    <name evidence="6" type="primary">Nedd8</name>
    <name evidence="6" type="ORF">B7P43_G11209</name>
</gene>
<dbReference type="InterPro" id="IPR000626">
    <property type="entry name" value="Ubiquitin-like_dom"/>
</dbReference>
<dbReference type="PANTHER" id="PTHR10666">
    <property type="entry name" value="UBIQUITIN"/>
    <property type="match status" value="1"/>
</dbReference>
<protein>
    <recommendedName>
        <fullName evidence="4">Ubiquitin-like protein NEDD8</fullName>
    </recommendedName>
    <alternativeName>
        <fullName evidence="3">Neddylin</fullName>
    </alternativeName>
</protein>
<dbReference type="Gene3D" id="3.10.20.90">
    <property type="entry name" value="Phosphatidylinositol 3-kinase Catalytic Subunit, Chain A, domain 1"/>
    <property type="match status" value="1"/>
</dbReference>
<keyword evidence="2" id="KW-0833">Ubl conjugation pathway</keyword>
<keyword evidence="7" id="KW-1185">Reference proteome</keyword>
<sequence>MFSSRVITEESSFETPALQDMRLDSRGIELSRVFGIGCCRIMARKELDSDEKTSYAWGNGGIAPPFLNSALDGDDWSPSRPGHFTPKEVAPDIHWSRDNAVSITIDYGLDDGGVGVRVPVEIEIDIEPTDKVERIKERVEEKEGIPPQQQRLIFSGKQMNDEKTAQDYKVQGGSVLHLVLALRGGIGTV</sequence>
<dbReference type="InterPro" id="IPR050158">
    <property type="entry name" value="Ubiquitin_ubiquitin-like"/>
</dbReference>
<dbReference type="PRINTS" id="PR00348">
    <property type="entry name" value="UBIQUITIN"/>
</dbReference>
<dbReference type="PROSITE" id="PS50053">
    <property type="entry name" value="UBIQUITIN_2"/>
    <property type="match status" value="1"/>
</dbReference>
<dbReference type="CDD" id="cd01806">
    <property type="entry name" value="Ubl_NEDD8"/>
    <property type="match status" value="1"/>
</dbReference>
<proteinExistence type="inferred from homology"/>
<name>A0A2J7QMH3_9NEOP</name>
<evidence type="ECO:0000256" key="4">
    <source>
        <dbReference type="ARBA" id="ARBA00049766"/>
    </source>
</evidence>
<dbReference type="AlphaFoldDB" id="A0A2J7QMH3"/>
<feature type="domain" description="Ubiquitin-like" evidence="5">
    <location>
        <begin position="114"/>
        <end position="185"/>
    </location>
</feature>
<dbReference type="SMART" id="SM00213">
    <property type="entry name" value="UBQ"/>
    <property type="match status" value="1"/>
</dbReference>
<comment type="caution">
    <text evidence="6">The sequence shown here is derived from an EMBL/GenBank/DDBJ whole genome shotgun (WGS) entry which is preliminary data.</text>
</comment>
<dbReference type="EMBL" id="NEVH01013211">
    <property type="protein sequence ID" value="PNF29753.1"/>
    <property type="molecule type" value="Genomic_DNA"/>
</dbReference>
<evidence type="ECO:0000256" key="3">
    <source>
        <dbReference type="ARBA" id="ARBA00029788"/>
    </source>
</evidence>
<accession>A0A2J7QMH3</accession>
<dbReference type="Proteomes" id="UP000235965">
    <property type="component" value="Unassembled WGS sequence"/>
</dbReference>
<evidence type="ECO:0000256" key="1">
    <source>
        <dbReference type="ARBA" id="ARBA00008430"/>
    </source>
</evidence>
<dbReference type="InterPro" id="IPR038738">
    <property type="entry name" value="Nedd8-like"/>
</dbReference>
<dbReference type="STRING" id="105785.A0A2J7QMH3"/>
<evidence type="ECO:0000313" key="7">
    <source>
        <dbReference type="Proteomes" id="UP000235965"/>
    </source>
</evidence>
<dbReference type="Pfam" id="PF00240">
    <property type="entry name" value="ubiquitin"/>
    <property type="match status" value="1"/>
</dbReference>
<dbReference type="FunFam" id="3.10.20.90:FF:000023">
    <property type="entry name" value="NEDD8 protein"/>
    <property type="match status" value="1"/>
</dbReference>
<evidence type="ECO:0000259" key="5">
    <source>
        <dbReference type="PROSITE" id="PS50053"/>
    </source>
</evidence>
<dbReference type="InterPro" id="IPR019954">
    <property type="entry name" value="Ubiquitin_CS"/>
</dbReference>
<reference evidence="6 7" key="1">
    <citation type="submission" date="2017-12" db="EMBL/GenBank/DDBJ databases">
        <title>Hemimetabolous genomes reveal molecular basis of termite eusociality.</title>
        <authorList>
            <person name="Harrison M.C."/>
            <person name="Jongepier E."/>
            <person name="Robertson H.M."/>
            <person name="Arning N."/>
            <person name="Bitard-Feildel T."/>
            <person name="Chao H."/>
            <person name="Childers C.P."/>
            <person name="Dinh H."/>
            <person name="Doddapaneni H."/>
            <person name="Dugan S."/>
            <person name="Gowin J."/>
            <person name="Greiner C."/>
            <person name="Han Y."/>
            <person name="Hu H."/>
            <person name="Hughes D.S.T."/>
            <person name="Huylmans A.-K."/>
            <person name="Kemena C."/>
            <person name="Kremer L.P.M."/>
            <person name="Lee S.L."/>
            <person name="Lopez-Ezquerra A."/>
            <person name="Mallet L."/>
            <person name="Monroy-Kuhn J.M."/>
            <person name="Moser A."/>
            <person name="Murali S.C."/>
            <person name="Muzny D.M."/>
            <person name="Otani S."/>
            <person name="Piulachs M.-D."/>
            <person name="Poelchau M."/>
            <person name="Qu J."/>
            <person name="Schaub F."/>
            <person name="Wada-Katsumata A."/>
            <person name="Worley K.C."/>
            <person name="Xie Q."/>
            <person name="Ylla G."/>
            <person name="Poulsen M."/>
            <person name="Gibbs R.A."/>
            <person name="Schal C."/>
            <person name="Richards S."/>
            <person name="Belles X."/>
            <person name="Korb J."/>
            <person name="Bornberg-Bauer E."/>
        </authorList>
    </citation>
    <scope>NUCLEOTIDE SEQUENCE [LARGE SCALE GENOMIC DNA]</scope>
    <source>
        <tissue evidence="6">Whole body</tissue>
    </source>
</reference>
<evidence type="ECO:0000256" key="2">
    <source>
        <dbReference type="ARBA" id="ARBA00022786"/>
    </source>
</evidence>
<dbReference type="SUPFAM" id="SSF54236">
    <property type="entry name" value="Ubiquitin-like"/>
    <property type="match status" value="1"/>
</dbReference>
<evidence type="ECO:0000313" key="6">
    <source>
        <dbReference type="EMBL" id="PNF29753.1"/>
    </source>
</evidence>
<dbReference type="InParanoid" id="A0A2J7QMH3"/>
<dbReference type="OrthoDB" id="428577at2759"/>
<dbReference type="PROSITE" id="PS00299">
    <property type="entry name" value="UBIQUITIN_1"/>
    <property type="match status" value="1"/>
</dbReference>